<keyword evidence="1" id="KW-0472">Membrane</keyword>
<feature type="transmembrane region" description="Helical" evidence="1">
    <location>
        <begin position="264"/>
        <end position="285"/>
    </location>
</feature>
<dbReference type="PANTHER" id="PTHR40400:SF1">
    <property type="entry name" value="SLR1512 PROTEIN"/>
    <property type="match status" value="1"/>
</dbReference>
<accession>B8G8Q0</accession>
<evidence type="ECO:0000313" key="2">
    <source>
        <dbReference type="EMBL" id="ACL24312.1"/>
    </source>
</evidence>
<dbReference type="OrthoDB" id="345121at2"/>
<dbReference type="RefSeq" id="WP_012616676.1">
    <property type="nucleotide sequence ID" value="NC_011831.1"/>
</dbReference>
<keyword evidence="3" id="KW-1185">Reference proteome</keyword>
<name>B8G8Q0_CHLAD</name>
<evidence type="ECO:0000313" key="3">
    <source>
        <dbReference type="Proteomes" id="UP000002508"/>
    </source>
</evidence>
<dbReference type="STRING" id="326427.Cagg_1405"/>
<feature type="transmembrane region" description="Helical" evidence="1">
    <location>
        <begin position="231"/>
        <end position="252"/>
    </location>
</feature>
<feature type="transmembrane region" description="Helical" evidence="1">
    <location>
        <begin position="6"/>
        <end position="27"/>
    </location>
</feature>
<organism evidence="2 3">
    <name type="scientific">Chloroflexus aggregans (strain MD-66 / DSM 9485)</name>
    <dbReference type="NCBI Taxonomy" id="326427"/>
    <lineage>
        <taxon>Bacteria</taxon>
        <taxon>Bacillati</taxon>
        <taxon>Chloroflexota</taxon>
        <taxon>Chloroflexia</taxon>
        <taxon>Chloroflexales</taxon>
        <taxon>Chloroflexineae</taxon>
        <taxon>Chloroflexaceae</taxon>
        <taxon>Chloroflexus</taxon>
    </lineage>
</organism>
<feature type="transmembrane region" description="Helical" evidence="1">
    <location>
        <begin position="199"/>
        <end position="219"/>
    </location>
</feature>
<feature type="transmembrane region" description="Helical" evidence="1">
    <location>
        <begin position="133"/>
        <end position="154"/>
    </location>
</feature>
<dbReference type="AlphaFoldDB" id="B8G8Q0"/>
<evidence type="ECO:0000256" key="1">
    <source>
        <dbReference type="SAM" id="Phobius"/>
    </source>
</evidence>
<dbReference type="PANTHER" id="PTHR40400">
    <property type="entry name" value="SLR1512 PROTEIN"/>
    <property type="match status" value="1"/>
</dbReference>
<dbReference type="EMBL" id="CP001337">
    <property type="protein sequence ID" value="ACL24312.1"/>
    <property type="molecule type" value="Genomic_DNA"/>
</dbReference>
<dbReference type="Proteomes" id="UP000002508">
    <property type="component" value="Chromosome"/>
</dbReference>
<protein>
    <recommendedName>
        <fullName evidence="4">Sodium-dependent bicarbonate transport family permease</fullName>
    </recommendedName>
</protein>
<reference evidence="2" key="1">
    <citation type="submission" date="2008-12" db="EMBL/GenBank/DDBJ databases">
        <title>Complete sequence of Chloroflexus aggregans DSM 9485.</title>
        <authorList>
            <consortium name="US DOE Joint Genome Institute"/>
            <person name="Lucas S."/>
            <person name="Copeland A."/>
            <person name="Lapidus A."/>
            <person name="Glavina del Rio T."/>
            <person name="Dalin E."/>
            <person name="Tice H."/>
            <person name="Pitluck S."/>
            <person name="Foster B."/>
            <person name="Larimer F."/>
            <person name="Land M."/>
            <person name="Hauser L."/>
            <person name="Kyrpides N."/>
            <person name="Mikhailova N."/>
            <person name="Bryant D."/>
            <person name="Richardson P."/>
        </authorList>
    </citation>
    <scope>NUCLEOTIDE SEQUENCE</scope>
    <source>
        <strain evidence="2">DSM 9485</strain>
    </source>
</reference>
<feature type="transmembrane region" description="Helical" evidence="1">
    <location>
        <begin position="65"/>
        <end position="87"/>
    </location>
</feature>
<keyword evidence="1" id="KW-0812">Transmembrane</keyword>
<dbReference type="KEGG" id="cag:Cagg_1405"/>
<feature type="transmembrane region" description="Helical" evidence="1">
    <location>
        <begin position="99"/>
        <end position="121"/>
    </location>
</feature>
<dbReference type="eggNOG" id="COG3329">
    <property type="taxonomic scope" value="Bacteria"/>
</dbReference>
<dbReference type="InterPro" id="IPR010293">
    <property type="entry name" value="Sbt_1"/>
</dbReference>
<gene>
    <name evidence="2" type="ordered locus">Cagg_1405</name>
</gene>
<feature type="transmembrane region" description="Helical" evidence="1">
    <location>
        <begin position="292"/>
        <end position="314"/>
    </location>
</feature>
<keyword evidence="1" id="KW-1133">Transmembrane helix</keyword>
<dbReference type="HOGENOM" id="CLU_032027_0_0_0"/>
<sequence length="324" mass="33837">MEVLELLRINLLSPMVLAFALGIVATLVRSDLKLPDELYTTLSIYLLLAIGLKGGIALAETSLAVFWAPALATFLLGVIIPIIAYIVARRIGKLSVADAAALAAHYGSVSAVTFAASQTFLDAIGIRYEGFMPALVAILEVPAIVIALLIAQVAGGQQGGDWQKAIYELITSKSILLLVGGMIIGWLTGPRGGKEVAPLFLDLFKGALTFFLLELGMVAARRFRDLPGAGLFLLGFGIIMPIVNGLLGVLFGHWAGLSLGGSTILGVLAASASYIAAPAAVRIALPQANPGFYLTAALGITFPFNLAIGLPLYYTLATWITGGA</sequence>
<dbReference type="Pfam" id="PF05982">
    <property type="entry name" value="Sbt_1"/>
    <property type="match status" value="1"/>
</dbReference>
<evidence type="ECO:0008006" key="4">
    <source>
        <dbReference type="Google" id="ProtNLM"/>
    </source>
</evidence>
<proteinExistence type="predicted"/>
<feature type="transmembrane region" description="Helical" evidence="1">
    <location>
        <begin position="166"/>
        <end position="187"/>
    </location>
</feature>